<dbReference type="AlphaFoldDB" id="I4AEZ4"/>
<protein>
    <recommendedName>
        <fullName evidence="3">DUF4410 domain-containing protein</fullName>
    </recommendedName>
</protein>
<evidence type="ECO:0000313" key="1">
    <source>
        <dbReference type="EMBL" id="AFM02529.1"/>
    </source>
</evidence>
<dbReference type="STRING" id="880071.Fleli_0017"/>
<dbReference type="OrthoDB" id="669636at2"/>
<dbReference type="Proteomes" id="UP000006054">
    <property type="component" value="Chromosome"/>
</dbReference>
<reference evidence="2" key="1">
    <citation type="submission" date="2012-06" db="EMBL/GenBank/DDBJ databases">
        <title>The complete genome of Flexibacter litoralis DSM 6794.</title>
        <authorList>
            <person name="Lucas S."/>
            <person name="Copeland A."/>
            <person name="Lapidus A."/>
            <person name="Glavina del Rio T."/>
            <person name="Dalin E."/>
            <person name="Tice H."/>
            <person name="Bruce D."/>
            <person name="Goodwin L."/>
            <person name="Pitluck S."/>
            <person name="Peters L."/>
            <person name="Ovchinnikova G."/>
            <person name="Lu M."/>
            <person name="Kyrpides N."/>
            <person name="Mavromatis K."/>
            <person name="Ivanova N."/>
            <person name="Brettin T."/>
            <person name="Detter J.C."/>
            <person name="Han C."/>
            <person name="Larimer F."/>
            <person name="Land M."/>
            <person name="Hauser L."/>
            <person name="Markowitz V."/>
            <person name="Cheng J.-F."/>
            <person name="Hugenholtz P."/>
            <person name="Woyke T."/>
            <person name="Wu D."/>
            <person name="Spring S."/>
            <person name="Lang E."/>
            <person name="Kopitz M."/>
            <person name="Brambilla E."/>
            <person name="Klenk H.-P."/>
            <person name="Eisen J.A."/>
        </authorList>
    </citation>
    <scope>NUCLEOTIDE SEQUENCE [LARGE SCALE GENOMIC DNA]</scope>
    <source>
        <strain evidence="2">ATCC 23117 / DSM 6794 / NBRC 15988 / NCIMB 1366 / Sio-4</strain>
    </source>
</reference>
<dbReference type="Gene3D" id="3.40.50.10610">
    <property type="entry name" value="ABC-type transport auxiliary lipoprotein component"/>
    <property type="match status" value="1"/>
</dbReference>
<accession>I4AEZ4</accession>
<dbReference type="eggNOG" id="ENOG502ZAEC">
    <property type="taxonomic scope" value="Bacteria"/>
</dbReference>
<evidence type="ECO:0000313" key="2">
    <source>
        <dbReference type="Proteomes" id="UP000006054"/>
    </source>
</evidence>
<name>I4AEZ4_BERLS</name>
<dbReference type="PROSITE" id="PS51257">
    <property type="entry name" value="PROKAR_LIPOPROTEIN"/>
    <property type="match status" value="1"/>
</dbReference>
<dbReference type="RefSeq" id="WP_014795998.1">
    <property type="nucleotide sequence ID" value="NC_018018.1"/>
</dbReference>
<keyword evidence="2" id="KW-1185">Reference proteome</keyword>
<evidence type="ECO:0008006" key="3">
    <source>
        <dbReference type="Google" id="ProtNLM"/>
    </source>
</evidence>
<proteinExistence type="predicted"/>
<organism evidence="1 2">
    <name type="scientific">Bernardetia litoralis (strain ATCC 23117 / DSM 6794 / NBRC 15988 / NCIMB 1366 / Fx l1 / Sio-4)</name>
    <name type="common">Flexibacter litoralis</name>
    <dbReference type="NCBI Taxonomy" id="880071"/>
    <lineage>
        <taxon>Bacteria</taxon>
        <taxon>Pseudomonadati</taxon>
        <taxon>Bacteroidota</taxon>
        <taxon>Cytophagia</taxon>
        <taxon>Cytophagales</taxon>
        <taxon>Bernardetiaceae</taxon>
        <taxon>Bernardetia</taxon>
    </lineage>
</organism>
<dbReference type="EMBL" id="CP003345">
    <property type="protein sequence ID" value="AFM02529.1"/>
    <property type="molecule type" value="Genomic_DNA"/>
</dbReference>
<dbReference type="KEGG" id="fli:Fleli_0017"/>
<sequence length="206" mass="22643" precursor="true">MNVIKTSLFIVLIFILSSCGAKIFQSSDAISLSKRHKTIAILPPSVSIAASKKVDAESMKEQQKTESLNFQKEMYSWMLKRKMQGRILQEIQDIETTNIKLKKAGYPEIPLSPDEICEILGVDGVLGSNYALSKPMSDGAAIAMSVLVGFGGSTNEVRVSLNIRDCSTPKLIWNYDHKFSGGMGSSSSKLVDNLMKNASKKMPYVK</sequence>
<dbReference type="HOGENOM" id="CLU_110629_0_0_10"/>
<gene>
    <name evidence="1" type="ordered locus">Fleli_0017</name>
</gene>